<dbReference type="PANTHER" id="PTHR31302:SF0">
    <property type="entry name" value="TRANSMEMBRANE PROTEIN WITH METALLOPHOSPHOESTERASE DOMAIN"/>
    <property type="match status" value="1"/>
</dbReference>
<gene>
    <name evidence="3" type="ORF">SDC9_09184</name>
</gene>
<dbReference type="Gene3D" id="3.60.21.10">
    <property type="match status" value="1"/>
</dbReference>
<dbReference type="SUPFAM" id="SSF56300">
    <property type="entry name" value="Metallo-dependent phosphatases"/>
    <property type="match status" value="1"/>
</dbReference>
<dbReference type="InterPro" id="IPR051158">
    <property type="entry name" value="Metallophosphoesterase_sf"/>
</dbReference>
<name>A0A644T9N7_9ZZZZ</name>
<accession>A0A644T9N7</accession>
<dbReference type="PANTHER" id="PTHR31302">
    <property type="entry name" value="TRANSMEMBRANE PROTEIN WITH METALLOPHOSPHOESTERASE DOMAIN-RELATED"/>
    <property type="match status" value="1"/>
</dbReference>
<keyword evidence="1" id="KW-1133">Transmembrane helix</keyword>
<comment type="caution">
    <text evidence="3">The sequence shown here is derived from an EMBL/GenBank/DDBJ whole genome shotgun (WGS) entry which is preliminary data.</text>
</comment>
<reference evidence="3" key="1">
    <citation type="submission" date="2019-08" db="EMBL/GenBank/DDBJ databases">
        <authorList>
            <person name="Kucharzyk K."/>
            <person name="Murdoch R.W."/>
            <person name="Higgins S."/>
            <person name="Loffler F."/>
        </authorList>
    </citation>
    <scope>NUCLEOTIDE SEQUENCE</scope>
</reference>
<evidence type="ECO:0000313" key="3">
    <source>
        <dbReference type="EMBL" id="MPL63544.1"/>
    </source>
</evidence>
<dbReference type="GO" id="GO:0016787">
    <property type="term" value="F:hydrolase activity"/>
    <property type="evidence" value="ECO:0007669"/>
    <property type="project" value="InterPro"/>
</dbReference>
<dbReference type="EMBL" id="VSSQ01000021">
    <property type="protein sequence ID" value="MPL63544.1"/>
    <property type="molecule type" value="Genomic_DNA"/>
</dbReference>
<evidence type="ECO:0000256" key="1">
    <source>
        <dbReference type="SAM" id="Phobius"/>
    </source>
</evidence>
<organism evidence="3">
    <name type="scientific">bioreactor metagenome</name>
    <dbReference type="NCBI Taxonomy" id="1076179"/>
    <lineage>
        <taxon>unclassified sequences</taxon>
        <taxon>metagenomes</taxon>
        <taxon>ecological metagenomes</taxon>
    </lineage>
</organism>
<evidence type="ECO:0000259" key="2">
    <source>
        <dbReference type="Pfam" id="PF00149"/>
    </source>
</evidence>
<proteinExistence type="predicted"/>
<sequence>MGWIMGKQFIVFFSIFLAVYGSANYYIGLRFWQSLNSFAVVNRVPFWAIYILLAATPAISRWATTYIKGFVSVKLSLISAYWLGITFYGFFLWLLVDMFKFAGAVLGFLSASLVEDRGFWGMTVLTLLIFLIVWGSYNAQRPVIKRYTISLAKRAGHMNKLRAVLVADTHLGPIIGKRRLEKMVGMINKINPEIIFFAGDTIDEDVPFFVERHMPEILRKLKPRLGSYAVLGNHEYLGGHADSAVYALEQSGITVLRDNLVKVKDCLYIAGRDDPTVKQMTGQPRPMLRSILSEVDPLLPLILIDHQPYDLNTAKVLGVDLLLAGHTHKGQFFPNNFITSKVFEVDWGYLKKGSLQIIVTCGFGTWGPPIRIGNRPELVEIDILFDEIEVK</sequence>
<feature type="transmembrane region" description="Helical" evidence="1">
    <location>
        <begin position="47"/>
        <end position="67"/>
    </location>
</feature>
<feature type="domain" description="Calcineurin-like phosphoesterase" evidence="2">
    <location>
        <begin position="162"/>
        <end position="329"/>
    </location>
</feature>
<dbReference type="InterPro" id="IPR004843">
    <property type="entry name" value="Calcineurin-like_PHP"/>
</dbReference>
<protein>
    <recommendedName>
        <fullName evidence="2">Calcineurin-like phosphoesterase domain-containing protein</fullName>
    </recommendedName>
</protein>
<keyword evidence="1" id="KW-0472">Membrane</keyword>
<feature type="transmembrane region" description="Helical" evidence="1">
    <location>
        <begin position="119"/>
        <end position="137"/>
    </location>
</feature>
<dbReference type="CDD" id="cd07385">
    <property type="entry name" value="MPP_YkuE_C"/>
    <property type="match status" value="1"/>
</dbReference>
<keyword evidence="1" id="KW-0812">Transmembrane</keyword>
<dbReference type="Pfam" id="PF00149">
    <property type="entry name" value="Metallophos"/>
    <property type="match status" value="1"/>
</dbReference>
<dbReference type="AlphaFoldDB" id="A0A644T9N7"/>
<feature type="transmembrane region" description="Helical" evidence="1">
    <location>
        <begin position="79"/>
        <end position="99"/>
    </location>
</feature>
<feature type="transmembrane region" description="Helical" evidence="1">
    <location>
        <begin position="9"/>
        <end position="27"/>
    </location>
</feature>
<dbReference type="InterPro" id="IPR029052">
    <property type="entry name" value="Metallo-depent_PP-like"/>
</dbReference>